<organism evidence="2 3">
    <name type="scientific">Streptosporangium algeriense</name>
    <dbReference type="NCBI Taxonomy" id="1682748"/>
    <lineage>
        <taxon>Bacteria</taxon>
        <taxon>Bacillati</taxon>
        <taxon>Actinomycetota</taxon>
        <taxon>Actinomycetes</taxon>
        <taxon>Streptosporangiales</taxon>
        <taxon>Streptosporangiaceae</taxon>
        <taxon>Streptosporangium</taxon>
    </lineage>
</organism>
<feature type="non-terminal residue" evidence="2">
    <location>
        <position position="263"/>
    </location>
</feature>
<dbReference type="InterPro" id="IPR051604">
    <property type="entry name" value="Ergot_Alk_Oxidoreductase"/>
</dbReference>
<accession>A0ABW3DTL3</accession>
<dbReference type="EMBL" id="JBHTHX010000636">
    <property type="protein sequence ID" value="MFD0886529.1"/>
    <property type="molecule type" value="Genomic_DNA"/>
</dbReference>
<comment type="caution">
    <text evidence="2">The sequence shown here is derived from an EMBL/GenBank/DDBJ whole genome shotgun (WGS) entry which is preliminary data.</text>
</comment>
<evidence type="ECO:0000259" key="1">
    <source>
        <dbReference type="Pfam" id="PF13460"/>
    </source>
</evidence>
<dbReference type="SUPFAM" id="SSF51735">
    <property type="entry name" value="NAD(P)-binding Rossmann-fold domains"/>
    <property type="match status" value="1"/>
</dbReference>
<protein>
    <submittedName>
        <fullName evidence="2">SDR family oxidoreductase</fullName>
    </submittedName>
</protein>
<reference evidence="3" key="1">
    <citation type="journal article" date="2019" name="Int. J. Syst. Evol. Microbiol.">
        <title>The Global Catalogue of Microorganisms (GCM) 10K type strain sequencing project: providing services to taxonomists for standard genome sequencing and annotation.</title>
        <authorList>
            <consortium name="The Broad Institute Genomics Platform"/>
            <consortium name="The Broad Institute Genome Sequencing Center for Infectious Disease"/>
            <person name="Wu L."/>
            <person name="Ma J."/>
        </authorList>
    </citation>
    <scope>NUCLEOTIDE SEQUENCE [LARGE SCALE GENOMIC DNA]</scope>
    <source>
        <strain evidence="3">CCUG 62974</strain>
    </source>
</reference>
<dbReference type="Gene3D" id="3.40.50.720">
    <property type="entry name" value="NAD(P)-binding Rossmann-like Domain"/>
    <property type="match status" value="1"/>
</dbReference>
<feature type="domain" description="NAD(P)-binding" evidence="1">
    <location>
        <begin position="7"/>
        <end position="180"/>
    </location>
</feature>
<dbReference type="Pfam" id="PF13460">
    <property type="entry name" value="NAD_binding_10"/>
    <property type="match status" value="1"/>
</dbReference>
<name>A0ABW3DTL3_9ACTN</name>
<evidence type="ECO:0000313" key="3">
    <source>
        <dbReference type="Proteomes" id="UP001597024"/>
    </source>
</evidence>
<keyword evidence="3" id="KW-1185">Reference proteome</keyword>
<dbReference type="InterPro" id="IPR036291">
    <property type="entry name" value="NAD(P)-bd_dom_sf"/>
</dbReference>
<evidence type="ECO:0000313" key="2">
    <source>
        <dbReference type="EMBL" id="MFD0886529.1"/>
    </source>
</evidence>
<dbReference type="InterPro" id="IPR016040">
    <property type="entry name" value="NAD(P)-bd_dom"/>
</dbReference>
<sequence>MTILITGGGGLVGGTLLRLLHAAGHDVRVASRNPDRLSPPEGVPVVRCDLSDPGTFPAALDGITSVFLYADPSHTAAFAGRAAEAGVGHIVLLSSSATLFPEPDSGRPNPITGLHLETERALKASPVRSTLLRPGAFASNALSWSHSIRTTGTVRLPYPDTHDAPIHEADIAEVALAALAGPLPADDDNHLTGPASLTFREQIEHIAQATGRPIALDVVSEEAWKEETAPYIPAPVADTLVSWWREHDGVPAATTRTVEWLTG</sequence>
<dbReference type="Proteomes" id="UP001597024">
    <property type="component" value="Unassembled WGS sequence"/>
</dbReference>
<gene>
    <name evidence="2" type="ORF">ACFQ08_18445</name>
</gene>
<proteinExistence type="predicted"/>
<dbReference type="PANTHER" id="PTHR43162">
    <property type="match status" value="1"/>
</dbReference>
<dbReference type="PANTHER" id="PTHR43162:SF1">
    <property type="entry name" value="PRESTALK A DIFFERENTIATION PROTEIN A"/>
    <property type="match status" value="1"/>
</dbReference>